<dbReference type="EMBL" id="CP056065">
    <property type="protein sequence ID" value="UVC54135.1"/>
    <property type="molecule type" value="Genomic_DNA"/>
</dbReference>
<accession>A0A976SK95</accession>
<proteinExistence type="predicted"/>
<evidence type="ECO:0000313" key="1">
    <source>
        <dbReference type="EMBL" id="UVC54135.1"/>
    </source>
</evidence>
<sequence>MAGVWYTFYPPAMSNARQFVQNQYIREYSLYLDNAGIVSPPDDIDSPKGTYLLDSKDFHHLADEDNSVHSRRCVMVLKSPEFHNNFRVIMAGRVFYSEQTEPANIDKFDIRPALFIGQTFIESFDSQAMVEAMTRLSRKMRRYTNEGVQYPVKTWRLYSLEGKGSEFRWMHGNEKWKLLGPFTSYKNLNQEFEEDFEEEIGTVDYFDDEYEEEYPVDELYYNVVDPLTLIRKSYVGRNQLEEEVAKLVSEVFTNRTGMDGIRIENKEYLKALENELIALGDKGPDYYRDSFE</sequence>
<name>A0A976SK95_THEOR</name>
<dbReference type="AlphaFoldDB" id="A0A976SK95"/>
<gene>
    <name evidence="1" type="ORF">MACJ_003469</name>
</gene>
<organism evidence="1 2">
    <name type="scientific">Theileria orientalis</name>
    <dbReference type="NCBI Taxonomy" id="68886"/>
    <lineage>
        <taxon>Eukaryota</taxon>
        <taxon>Sar</taxon>
        <taxon>Alveolata</taxon>
        <taxon>Apicomplexa</taxon>
        <taxon>Aconoidasida</taxon>
        <taxon>Piroplasmida</taxon>
        <taxon>Theileriidae</taxon>
        <taxon>Theileria</taxon>
    </lineage>
</organism>
<protein>
    <submittedName>
        <fullName evidence="1">Uncharacterized protein</fullName>
    </submittedName>
</protein>
<evidence type="ECO:0000313" key="2">
    <source>
        <dbReference type="Proteomes" id="UP000244803"/>
    </source>
</evidence>
<reference evidence="1" key="1">
    <citation type="submission" date="2022-07" db="EMBL/GenBank/DDBJ databases">
        <title>Evaluation of T. orientalis genome assembly methods using nanopore sequencing and analysis of variation between genomes.</title>
        <authorList>
            <person name="Yam J."/>
            <person name="Micallef M.L."/>
            <person name="Liu M."/>
            <person name="Djordjevic S.P."/>
            <person name="Bogema D.R."/>
            <person name="Jenkins C."/>
        </authorList>
    </citation>
    <scope>NUCLEOTIDE SEQUENCE</scope>
    <source>
        <strain evidence="1">Fish Creek</strain>
    </source>
</reference>
<dbReference type="Proteomes" id="UP000244803">
    <property type="component" value="Chromosome 1"/>
</dbReference>